<name>A0ABR7EF71_9FIRM</name>
<dbReference type="Gene3D" id="1.10.260.40">
    <property type="entry name" value="lambda repressor-like DNA-binding domains"/>
    <property type="match status" value="1"/>
</dbReference>
<dbReference type="PROSITE" id="PS50932">
    <property type="entry name" value="HTH_LACI_2"/>
    <property type="match status" value="1"/>
</dbReference>
<keyword evidence="3" id="KW-0804">Transcription</keyword>
<gene>
    <name evidence="5" type="ORF">H8S18_05675</name>
</gene>
<dbReference type="InterPro" id="IPR028082">
    <property type="entry name" value="Peripla_BP_I"/>
</dbReference>
<dbReference type="PROSITE" id="PS00356">
    <property type="entry name" value="HTH_LACI_1"/>
    <property type="match status" value="1"/>
</dbReference>
<dbReference type="SUPFAM" id="SSF53850">
    <property type="entry name" value="Periplasmic binding protein-like II"/>
    <property type="match status" value="1"/>
</dbReference>
<evidence type="ECO:0000313" key="5">
    <source>
        <dbReference type="EMBL" id="MBC5647818.1"/>
    </source>
</evidence>
<accession>A0ABR7EF71</accession>
<dbReference type="CDD" id="cd06267">
    <property type="entry name" value="PBP1_LacI_sugar_binding-like"/>
    <property type="match status" value="1"/>
</dbReference>
<dbReference type="SUPFAM" id="SSF53822">
    <property type="entry name" value="Periplasmic binding protein-like I"/>
    <property type="match status" value="1"/>
</dbReference>
<protein>
    <submittedName>
        <fullName evidence="5">Extracellular solute-binding protein</fullName>
    </submittedName>
</protein>
<dbReference type="CDD" id="cd01392">
    <property type="entry name" value="HTH_LacI"/>
    <property type="match status" value="1"/>
</dbReference>
<dbReference type="RefSeq" id="WP_186857331.1">
    <property type="nucleotide sequence ID" value="NZ_JACOON010000002.1"/>
</dbReference>
<organism evidence="5 6">
    <name type="scientific">Christensenella tenuis</name>
    <dbReference type="NCBI Taxonomy" id="2763033"/>
    <lineage>
        <taxon>Bacteria</taxon>
        <taxon>Bacillati</taxon>
        <taxon>Bacillota</taxon>
        <taxon>Clostridia</taxon>
        <taxon>Christensenellales</taxon>
        <taxon>Christensenellaceae</taxon>
        <taxon>Christensenella</taxon>
    </lineage>
</organism>
<evidence type="ECO:0000259" key="4">
    <source>
        <dbReference type="PROSITE" id="PS50932"/>
    </source>
</evidence>
<dbReference type="Pfam" id="PF00532">
    <property type="entry name" value="Peripla_BP_1"/>
    <property type="match status" value="1"/>
</dbReference>
<dbReference type="Pfam" id="PF01547">
    <property type="entry name" value="SBP_bac_1"/>
    <property type="match status" value="1"/>
</dbReference>
<dbReference type="SMART" id="SM00354">
    <property type="entry name" value="HTH_LACI"/>
    <property type="match status" value="1"/>
</dbReference>
<proteinExistence type="predicted"/>
<dbReference type="Gene3D" id="3.40.50.2300">
    <property type="match status" value="1"/>
</dbReference>
<dbReference type="InterPro" id="IPR001761">
    <property type="entry name" value="Peripla_BP/Lac1_sug-bd_dom"/>
</dbReference>
<evidence type="ECO:0000256" key="3">
    <source>
        <dbReference type="ARBA" id="ARBA00023163"/>
    </source>
</evidence>
<keyword evidence="1" id="KW-0805">Transcription regulation</keyword>
<reference evidence="5 6" key="1">
    <citation type="submission" date="2020-08" db="EMBL/GenBank/DDBJ databases">
        <title>Genome public.</title>
        <authorList>
            <person name="Liu C."/>
            <person name="Sun Q."/>
        </authorList>
    </citation>
    <scope>NUCLEOTIDE SEQUENCE [LARGE SCALE GENOMIC DNA]</scope>
    <source>
        <strain evidence="5 6">NSJ-35</strain>
    </source>
</reference>
<keyword evidence="6" id="KW-1185">Reference proteome</keyword>
<evidence type="ECO:0000256" key="2">
    <source>
        <dbReference type="ARBA" id="ARBA00023125"/>
    </source>
</evidence>
<dbReference type="PANTHER" id="PTHR30146:SF109">
    <property type="entry name" value="HTH-TYPE TRANSCRIPTIONAL REGULATOR GALS"/>
    <property type="match status" value="1"/>
</dbReference>
<keyword evidence="2" id="KW-0238">DNA-binding</keyword>
<dbReference type="EMBL" id="JACOON010000002">
    <property type="protein sequence ID" value="MBC5647818.1"/>
    <property type="molecule type" value="Genomic_DNA"/>
</dbReference>
<dbReference type="InterPro" id="IPR010982">
    <property type="entry name" value="Lambda_DNA-bd_dom_sf"/>
</dbReference>
<dbReference type="Proteomes" id="UP000606889">
    <property type="component" value="Unassembled WGS sequence"/>
</dbReference>
<sequence length="723" mass="81176">MATIKDVAAAAGVSVGTVSNVLNGKTDNIDLIERVERTMQELGYRPDAKARSLKNTKSCTIGLVVPNLHQAEIAAMLSAVEERLEEMGYHLTVKNSKNNRVLERKYIEQLLEERADGIIVYPCGENGNYLKQLSGKEETPVVLVGNHVAKSDGNCVYIRYEKALARAFYRCRKEGVLPGMIFERGMIGEKELQDLHMSCFGQKAHLKLIDCSGEKGFRAAYTMLEQGADVGLLIAGNAAIAQGVRQAVRLRGRNLPVIAVKEQNWVEDEEHYCAVIHADYHKAGILAAEKAVFAAEADFPVQEPEFIEAEYRKTEPVSRPEAKRNATLRLCMFDCPVTDALRLMVDIYTKRTGVTLEIEALPYDELDGRLARIGREKSAEADVLMADIVWMNDMAKEGSLLALDHLQDGYTDGFLNVLITKYGTYHGLLYGLPFMSGALLLFYQKDLFEDVGLKRLYRRKYGCELLPPATWEEYNRTAEFFTREYNDRSPVPYGLAAIRGDNIYTTIGFLSRLWSYGGDVFCGGKICINSENALRALENFIESYRYVRKDKINYNYNDAERDFMSGECAMVVSYDSHAVNINDYSKSKVAGNIGCALIPGRRPVLGGWYLGVNPYSAHTEEAVRFLKWICGESAAVPFSFLGGTSLRKDCIEREDLAAIYPWKDLLSETYEISRMRTFPNGESGRGVQSAYNHIIGGELNRVLEGKQEAREALEKMEQKLRQL</sequence>
<dbReference type="InterPro" id="IPR006059">
    <property type="entry name" value="SBP"/>
</dbReference>
<dbReference type="Gene3D" id="3.40.190.10">
    <property type="entry name" value="Periplasmic binding protein-like II"/>
    <property type="match status" value="2"/>
</dbReference>
<dbReference type="InterPro" id="IPR000843">
    <property type="entry name" value="HTH_LacI"/>
</dbReference>
<feature type="domain" description="HTH lacI-type" evidence="4">
    <location>
        <begin position="2"/>
        <end position="55"/>
    </location>
</feature>
<evidence type="ECO:0000313" key="6">
    <source>
        <dbReference type="Proteomes" id="UP000606889"/>
    </source>
</evidence>
<dbReference type="PANTHER" id="PTHR30146">
    <property type="entry name" value="LACI-RELATED TRANSCRIPTIONAL REPRESSOR"/>
    <property type="match status" value="1"/>
</dbReference>
<comment type="caution">
    <text evidence="5">The sequence shown here is derived from an EMBL/GenBank/DDBJ whole genome shotgun (WGS) entry which is preliminary data.</text>
</comment>
<dbReference type="Pfam" id="PF00356">
    <property type="entry name" value="LacI"/>
    <property type="match status" value="1"/>
</dbReference>
<evidence type="ECO:0000256" key="1">
    <source>
        <dbReference type="ARBA" id="ARBA00023015"/>
    </source>
</evidence>
<dbReference type="SUPFAM" id="SSF47413">
    <property type="entry name" value="lambda repressor-like DNA-binding domains"/>
    <property type="match status" value="1"/>
</dbReference>